<dbReference type="EMBL" id="BPQB01000039">
    <property type="protein sequence ID" value="GJE94324.1"/>
    <property type="molecule type" value="Genomic_DNA"/>
</dbReference>
<keyword evidence="4" id="KW-1133">Transmembrane helix</keyword>
<keyword evidence="4" id="KW-0812">Transmembrane</keyword>
<gene>
    <name evidence="6" type="ORF">PsYK624_104930</name>
</gene>
<sequence>MASMYFVNITLGGQPFTVILDTGSSDLWVYAPDANINVLNDSQLTANITYGRGSISGTVQFAELQVGEYVVPSQAFIRGQKLGDGFPAGLTGIIGISFDSDLESEVARTIHRAWGESNTLGHTVFSNILGQNRSLQPFFDLSLNRAEDLELGDTKATLIIGHHDPRYSAVAEAPQVPRIIESMWTGYVDGMNINGQPFQFPPAITPYTPSGKLVSLFDSGSAFIAMPGAMMDAVFEQIAGSIKVNETWYAPCYSSVNLTFTIAGQDYPVHPLDISLVTQLTVLESGTSTTFTVCSGAFLSLGPEGVNGADMVLGDPFLKNVYASFNFGPENAEGDHNGTSGSYLQFLSLTNADDAWLDFFFTRAAVLSLLFPATIDPVLLPQLFPSDFGAVENTIATSLNTSPTSTAPALASSSVAVSGALGEVRVDDTPVLGSSGAASASGAIDKYGPAVVGLLGANLAVMVLLCVVALSSCTRGVMRGGVRARSVDAAYAPVKFEEPKPEAAYIPEYDAPALRYGE</sequence>
<reference evidence="6 7" key="1">
    <citation type="submission" date="2021-08" db="EMBL/GenBank/DDBJ databases">
        <title>Draft Genome Sequence of Phanerochaete sordida strain YK-624.</title>
        <authorList>
            <person name="Mori T."/>
            <person name="Dohra H."/>
            <person name="Suzuki T."/>
            <person name="Kawagishi H."/>
            <person name="Hirai H."/>
        </authorList>
    </citation>
    <scope>NUCLEOTIDE SEQUENCE [LARGE SCALE GENOMIC DNA]</scope>
    <source>
        <strain evidence="6 7">YK-624</strain>
    </source>
</reference>
<comment type="caution">
    <text evidence="6">The sequence shown here is derived from an EMBL/GenBank/DDBJ whole genome shotgun (WGS) entry which is preliminary data.</text>
</comment>
<evidence type="ECO:0000313" key="7">
    <source>
        <dbReference type="Proteomes" id="UP000703269"/>
    </source>
</evidence>
<accession>A0A9P3GIQ7</accession>
<keyword evidence="3 6" id="KW-0645">Protease</keyword>
<evidence type="ECO:0000256" key="4">
    <source>
        <dbReference type="SAM" id="Phobius"/>
    </source>
</evidence>
<name>A0A9P3GIQ7_9APHY</name>
<evidence type="ECO:0000256" key="3">
    <source>
        <dbReference type="RuleBase" id="RU000454"/>
    </source>
</evidence>
<evidence type="ECO:0000256" key="1">
    <source>
        <dbReference type="ARBA" id="ARBA00007447"/>
    </source>
</evidence>
<keyword evidence="4" id="KW-0472">Membrane</keyword>
<feature type="transmembrane region" description="Helical" evidence="4">
    <location>
        <begin position="447"/>
        <end position="470"/>
    </location>
</feature>
<dbReference type="CDD" id="cd05471">
    <property type="entry name" value="pepsin_like"/>
    <property type="match status" value="1"/>
</dbReference>
<feature type="domain" description="Peptidase A1" evidence="5">
    <location>
        <begin position="5"/>
        <end position="340"/>
    </location>
</feature>
<protein>
    <submittedName>
        <fullName evidence="6">Acid protease</fullName>
    </submittedName>
</protein>
<keyword evidence="3" id="KW-0378">Hydrolase</keyword>
<dbReference type="InterPro" id="IPR001969">
    <property type="entry name" value="Aspartic_peptidase_AS"/>
</dbReference>
<keyword evidence="7" id="KW-1185">Reference proteome</keyword>
<dbReference type="GO" id="GO:0006508">
    <property type="term" value="P:proteolysis"/>
    <property type="evidence" value="ECO:0007669"/>
    <property type="project" value="UniProtKB-KW"/>
</dbReference>
<dbReference type="Proteomes" id="UP000703269">
    <property type="component" value="Unassembled WGS sequence"/>
</dbReference>
<evidence type="ECO:0000256" key="2">
    <source>
        <dbReference type="ARBA" id="ARBA00022750"/>
    </source>
</evidence>
<proteinExistence type="inferred from homology"/>
<evidence type="ECO:0000259" key="5">
    <source>
        <dbReference type="PROSITE" id="PS51767"/>
    </source>
</evidence>
<dbReference type="PROSITE" id="PS00141">
    <property type="entry name" value="ASP_PROTEASE"/>
    <property type="match status" value="1"/>
</dbReference>
<evidence type="ECO:0000313" key="6">
    <source>
        <dbReference type="EMBL" id="GJE94324.1"/>
    </source>
</evidence>
<dbReference type="PANTHER" id="PTHR47966:SF57">
    <property type="entry name" value="PEPTIDASE A1 DOMAIN-CONTAINING PROTEIN"/>
    <property type="match status" value="1"/>
</dbReference>
<dbReference type="PANTHER" id="PTHR47966">
    <property type="entry name" value="BETA-SITE APP-CLEAVING ENZYME, ISOFORM A-RELATED"/>
    <property type="match status" value="1"/>
</dbReference>
<dbReference type="PRINTS" id="PR00792">
    <property type="entry name" value="PEPSIN"/>
</dbReference>
<keyword evidence="2 3" id="KW-0064">Aspartyl protease</keyword>
<dbReference type="Pfam" id="PF00026">
    <property type="entry name" value="Asp"/>
    <property type="match status" value="1"/>
</dbReference>
<organism evidence="6 7">
    <name type="scientific">Phanerochaete sordida</name>
    <dbReference type="NCBI Taxonomy" id="48140"/>
    <lineage>
        <taxon>Eukaryota</taxon>
        <taxon>Fungi</taxon>
        <taxon>Dikarya</taxon>
        <taxon>Basidiomycota</taxon>
        <taxon>Agaricomycotina</taxon>
        <taxon>Agaricomycetes</taxon>
        <taxon>Polyporales</taxon>
        <taxon>Phanerochaetaceae</taxon>
        <taxon>Phanerochaete</taxon>
    </lineage>
</organism>
<dbReference type="OrthoDB" id="771136at2759"/>
<dbReference type="PROSITE" id="PS51767">
    <property type="entry name" value="PEPTIDASE_A1"/>
    <property type="match status" value="1"/>
</dbReference>
<dbReference type="SUPFAM" id="SSF50630">
    <property type="entry name" value="Acid proteases"/>
    <property type="match status" value="1"/>
</dbReference>
<dbReference type="InterPro" id="IPR001461">
    <property type="entry name" value="Aspartic_peptidase_A1"/>
</dbReference>
<dbReference type="Gene3D" id="2.40.70.10">
    <property type="entry name" value="Acid Proteases"/>
    <property type="match status" value="2"/>
</dbReference>
<dbReference type="InterPro" id="IPR021109">
    <property type="entry name" value="Peptidase_aspartic_dom_sf"/>
</dbReference>
<dbReference type="InterPro" id="IPR033121">
    <property type="entry name" value="PEPTIDASE_A1"/>
</dbReference>
<dbReference type="GO" id="GO:0004190">
    <property type="term" value="F:aspartic-type endopeptidase activity"/>
    <property type="evidence" value="ECO:0007669"/>
    <property type="project" value="UniProtKB-KW"/>
</dbReference>
<dbReference type="InterPro" id="IPR034164">
    <property type="entry name" value="Pepsin-like_dom"/>
</dbReference>
<dbReference type="AlphaFoldDB" id="A0A9P3GIQ7"/>
<comment type="similarity">
    <text evidence="1 3">Belongs to the peptidase A1 family.</text>
</comment>